<reference evidence="3 4" key="1">
    <citation type="submission" date="2018-06" db="EMBL/GenBank/DDBJ databases">
        <authorList>
            <consortium name="Pathogen Informatics"/>
            <person name="Doyle S."/>
        </authorList>
    </citation>
    <scope>NUCLEOTIDE SEQUENCE [LARGE SCALE GENOMIC DNA]</scope>
    <source>
        <strain evidence="3 4">NCTC12195</strain>
    </source>
</reference>
<evidence type="ECO:0000313" key="3">
    <source>
        <dbReference type="EMBL" id="SUM30795.1"/>
    </source>
</evidence>
<keyword evidence="1" id="KW-0812">Transmembrane</keyword>
<reference evidence="2 5" key="2">
    <citation type="submission" date="2019-07" db="EMBL/GenBank/DDBJ databases">
        <title>Whole genome shotgun sequence of Staphylococcus gallinarum NBRC 109767.</title>
        <authorList>
            <person name="Hosoyama A."/>
            <person name="Uohara A."/>
            <person name="Ohji S."/>
            <person name="Ichikawa N."/>
        </authorList>
    </citation>
    <scope>NUCLEOTIDE SEQUENCE [LARGE SCALE GENOMIC DNA]</scope>
    <source>
        <strain evidence="2 5">NBRC 109767</strain>
    </source>
</reference>
<evidence type="ECO:0000313" key="2">
    <source>
        <dbReference type="EMBL" id="GEQ06183.1"/>
    </source>
</evidence>
<gene>
    <name evidence="3" type="ORF">NCTC12195_00195</name>
    <name evidence="2" type="ORF">SGA02_20110</name>
</gene>
<keyword evidence="1" id="KW-0472">Membrane</keyword>
<keyword evidence="5" id="KW-1185">Reference proteome</keyword>
<dbReference type="EMBL" id="BKAX01000006">
    <property type="protein sequence ID" value="GEQ06183.1"/>
    <property type="molecule type" value="Genomic_DNA"/>
</dbReference>
<accession>A0A380FA34</accession>
<evidence type="ECO:0000313" key="5">
    <source>
        <dbReference type="Proteomes" id="UP000321057"/>
    </source>
</evidence>
<feature type="transmembrane region" description="Helical" evidence="1">
    <location>
        <begin position="22"/>
        <end position="48"/>
    </location>
</feature>
<evidence type="ECO:0000256" key="1">
    <source>
        <dbReference type="SAM" id="Phobius"/>
    </source>
</evidence>
<dbReference type="Proteomes" id="UP000255277">
    <property type="component" value="Unassembled WGS sequence"/>
</dbReference>
<dbReference type="EMBL" id="UHDK01000001">
    <property type="protein sequence ID" value="SUM30795.1"/>
    <property type="molecule type" value="Genomic_DNA"/>
</dbReference>
<dbReference type="AlphaFoldDB" id="A0A380FA34"/>
<keyword evidence="1" id="KW-1133">Transmembrane helix</keyword>
<proteinExistence type="predicted"/>
<name>A0A380FA34_STAGA</name>
<protein>
    <submittedName>
        <fullName evidence="3">Uncharacterized protein</fullName>
    </submittedName>
</protein>
<organism evidence="3 4">
    <name type="scientific">Staphylococcus gallinarum</name>
    <dbReference type="NCBI Taxonomy" id="1293"/>
    <lineage>
        <taxon>Bacteria</taxon>
        <taxon>Bacillati</taxon>
        <taxon>Bacillota</taxon>
        <taxon>Bacilli</taxon>
        <taxon>Bacillales</taxon>
        <taxon>Staphylococcaceae</taxon>
        <taxon>Staphylococcus</taxon>
    </lineage>
</organism>
<dbReference type="Proteomes" id="UP000321057">
    <property type="component" value="Unassembled WGS sequence"/>
</dbReference>
<evidence type="ECO:0000313" key="4">
    <source>
        <dbReference type="Proteomes" id="UP000255277"/>
    </source>
</evidence>
<sequence>MNQEYEIIVNKKLVNEFVETHLLAIFIALFLSSLLILYDFWIFLSLFVRQVGHGHLRVQTCR</sequence>